<dbReference type="AlphaFoldDB" id="A0A6C0F727"/>
<dbReference type="GO" id="GO:0008270">
    <property type="term" value="F:zinc ion binding"/>
    <property type="evidence" value="ECO:0007669"/>
    <property type="project" value="InterPro"/>
</dbReference>
<dbReference type="EMBL" id="MN739025">
    <property type="protein sequence ID" value="QHT35710.1"/>
    <property type="molecule type" value="Genomic_DNA"/>
</dbReference>
<dbReference type="Gene3D" id="3.40.1440.10">
    <property type="entry name" value="GIY-YIG endonuclease"/>
    <property type="match status" value="1"/>
</dbReference>
<dbReference type="Pfam" id="PF00098">
    <property type="entry name" value="zf-CCHC"/>
    <property type="match status" value="2"/>
</dbReference>
<sequence length="180" mass="20568">MEYIYILKLQKGKWYVGKTSDIMKRYQQHIDGRGSAWTSKYPPVSLVESKPVGSLHDENNLTKDYMKKYGVENVRGGSYTQITLDDSVISVLNNEFLGNTDKCFKCGLAGHFANTCQKRQEEVWGCDYCDRTFTTRFGCSVHEKSCKKTSTTDVCYRCGRDGHYSPNCYASTHKKGYLLD</sequence>
<feature type="domain" description="GIY-YIG" evidence="2">
    <location>
        <begin position="1"/>
        <end position="71"/>
    </location>
</feature>
<dbReference type="SUPFAM" id="SSF82771">
    <property type="entry name" value="GIY-YIG endonuclease"/>
    <property type="match status" value="1"/>
</dbReference>
<accession>A0A6C0F727</accession>
<dbReference type="Pfam" id="PF01541">
    <property type="entry name" value="GIY-YIG"/>
    <property type="match status" value="1"/>
</dbReference>
<protein>
    <recommendedName>
        <fullName evidence="4">CCHC-type domain-containing protein</fullName>
    </recommendedName>
</protein>
<dbReference type="PROSITE" id="PS50164">
    <property type="entry name" value="GIY_YIG"/>
    <property type="match status" value="1"/>
</dbReference>
<organism evidence="3">
    <name type="scientific">viral metagenome</name>
    <dbReference type="NCBI Taxonomy" id="1070528"/>
    <lineage>
        <taxon>unclassified sequences</taxon>
        <taxon>metagenomes</taxon>
        <taxon>organismal metagenomes</taxon>
    </lineage>
</organism>
<feature type="domain" description="CCHC-type" evidence="1">
    <location>
        <begin position="155"/>
        <end position="168"/>
    </location>
</feature>
<dbReference type="GO" id="GO:0003676">
    <property type="term" value="F:nucleic acid binding"/>
    <property type="evidence" value="ECO:0007669"/>
    <property type="project" value="InterPro"/>
</dbReference>
<evidence type="ECO:0000313" key="3">
    <source>
        <dbReference type="EMBL" id="QHT35710.1"/>
    </source>
</evidence>
<evidence type="ECO:0008006" key="4">
    <source>
        <dbReference type="Google" id="ProtNLM"/>
    </source>
</evidence>
<dbReference type="PROSITE" id="PS50158">
    <property type="entry name" value="ZF_CCHC"/>
    <property type="match status" value="2"/>
</dbReference>
<name>A0A6C0F727_9ZZZZ</name>
<dbReference type="InterPro" id="IPR036875">
    <property type="entry name" value="Znf_CCHC_sf"/>
</dbReference>
<proteinExistence type="predicted"/>
<evidence type="ECO:0000259" key="2">
    <source>
        <dbReference type="PROSITE" id="PS50164"/>
    </source>
</evidence>
<feature type="domain" description="CCHC-type" evidence="1">
    <location>
        <begin position="102"/>
        <end position="118"/>
    </location>
</feature>
<dbReference type="InterPro" id="IPR035901">
    <property type="entry name" value="GIY-YIG_endonuc_sf"/>
</dbReference>
<evidence type="ECO:0000259" key="1">
    <source>
        <dbReference type="PROSITE" id="PS50158"/>
    </source>
</evidence>
<dbReference type="InterPro" id="IPR000305">
    <property type="entry name" value="GIY-YIG_endonuc"/>
</dbReference>
<dbReference type="SMART" id="SM00343">
    <property type="entry name" value="ZnF_C2HC"/>
    <property type="match status" value="2"/>
</dbReference>
<dbReference type="Gene3D" id="4.10.60.10">
    <property type="entry name" value="Zinc finger, CCHC-type"/>
    <property type="match status" value="1"/>
</dbReference>
<dbReference type="SUPFAM" id="SSF57756">
    <property type="entry name" value="Retrovirus zinc finger-like domains"/>
    <property type="match status" value="1"/>
</dbReference>
<reference evidence="3" key="1">
    <citation type="journal article" date="2020" name="Nature">
        <title>Giant virus diversity and host interactions through global metagenomics.</title>
        <authorList>
            <person name="Schulz F."/>
            <person name="Roux S."/>
            <person name="Paez-Espino D."/>
            <person name="Jungbluth S."/>
            <person name="Walsh D.A."/>
            <person name="Denef V.J."/>
            <person name="McMahon K.D."/>
            <person name="Konstantinidis K.T."/>
            <person name="Eloe-Fadrosh E.A."/>
            <person name="Kyrpides N.C."/>
            <person name="Woyke T."/>
        </authorList>
    </citation>
    <scope>NUCLEOTIDE SEQUENCE</scope>
    <source>
        <strain evidence="3">GVMAG-M-3300009181-41</strain>
    </source>
</reference>
<dbReference type="InterPro" id="IPR001878">
    <property type="entry name" value="Znf_CCHC"/>
</dbReference>